<dbReference type="SUPFAM" id="SSF48695">
    <property type="entry name" value="Multiheme cytochromes"/>
    <property type="match status" value="1"/>
</dbReference>
<accession>A0A3B1C4D4</accession>
<dbReference type="EMBL" id="UOGB01000148">
    <property type="protein sequence ID" value="VAX19453.1"/>
    <property type="molecule type" value="Genomic_DNA"/>
</dbReference>
<protein>
    <submittedName>
        <fullName evidence="1">Uncharacterized protein</fullName>
    </submittedName>
</protein>
<name>A0A3B1C4D4_9ZZZZ</name>
<evidence type="ECO:0000313" key="1">
    <source>
        <dbReference type="EMBL" id="VAX19453.1"/>
    </source>
</evidence>
<dbReference type="InterPro" id="IPR036280">
    <property type="entry name" value="Multihaem_cyt_sf"/>
</dbReference>
<gene>
    <name evidence="1" type="ORF">MNBD_NITROSPINAE03-1897</name>
</gene>
<dbReference type="Gene3D" id="3.90.10.10">
    <property type="entry name" value="Cytochrome C3"/>
    <property type="match status" value="1"/>
</dbReference>
<dbReference type="AlphaFoldDB" id="A0A3B1C4D4"/>
<organism evidence="1">
    <name type="scientific">hydrothermal vent metagenome</name>
    <dbReference type="NCBI Taxonomy" id="652676"/>
    <lineage>
        <taxon>unclassified sequences</taxon>
        <taxon>metagenomes</taxon>
        <taxon>ecological metagenomes</taxon>
    </lineage>
</organism>
<proteinExistence type="predicted"/>
<sequence>MKYGFTRTIALAAPLLGIVIVLAMSLSYNTIVSPDFCVSCHLPSDSSKPLHQKKMEMMTSDKPLSLAGVHYKNEKSSLGCLECHHGTVFSEKIEIFWFQVKNTFLYFVGNYEEPKTLTSPVSDKFCSSCHGGMRAKAVSPSYHSMMSHDGLKEIACVKCHTLHTAPAPGGGFLDKKKVLTACALCHKNPAQSEILQKSLGLRKNKAYR</sequence>
<reference evidence="1" key="1">
    <citation type="submission" date="2018-06" db="EMBL/GenBank/DDBJ databases">
        <authorList>
            <person name="Zhirakovskaya E."/>
        </authorList>
    </citation>
    <scope>NUCLEOTIDE SEQUENCE</scope>
</reference>